<evidence type="ECO:0000256" key="1">
    <source>
        <dbReference type="SAM" id="Phobius"/>
    </source>
</evidence>
<keyword evidence="1" id="KW-0472">Membrane</keyword>
<sequence>MKNSSIFSVKILTLYVIIFISFLAKTYTIPNFHDLVTIAHKTISNNYFAEIINNPLKPHQAR</sequence>
<gene>
    <name evidence="2" type="ordered locus">CHU_2722</name>
</gene>
<accession>A0A6N4SUR5</accession>
<keyword evidence="1" id="KW-1133">Transmembrane helix</keyword>
<dbReference type="Proteomes" id="UP000001822">
    <property type="component" value="Chromosome"/>
</dbReference>
<feature type="transmembrane region" description="Helical" evidence="1">
    <location>
        <begin position="6"/>
        <end position="24"/>
    </location>
</feature>
<proteinExistence type="predicted"/>
<dbReference type="AlphaFoldDB" id="A0A6N4SUR5"/>
<name>A0A6N4SUR5_CYTH3</name>
<keyword evidence="3" id="KW-1185">Reference proteome</keyword>
<evidence type="ECO:0000313" key="2">
    <source>
        <dbReference type="EMBL" id="ABG59972.1"/>
    </source>
</evidence>
<protein>
    <submittedName>
        <fullName evidence="2">Uncharacterized protein</fullName>
    </submittedName>
</protein>
<organism evidence="2 3">
    <name type="scientific">Cytophaga hutchinsonii (strain ATCC 33406 / DSM 1761 / CIP 103989 / NBRC 15051 / NCIMB 9469 / D465)</name>
    <dbReference type="NCBI Taxonomy" id="269798"/>
    <lineage>
        <taxon>Bacteria</taxon>
        <taxon>Pseudomonadati</taxon>
        <taxon>Bacteroidota</taxon>
        <taxon>Cytophagia</taxon>
        <taxon>Cytophagales</taxon>
        <taxon>Cytophagaceae</taxon>
        <taxon>Cytophaga</taxon>
    </lineage>
</organism>
<dbReference type="EMBL" id="CP000383">
    <property type="protein sequence ID" value="ABG59972.1"/>
    <property type="molecule type" value="Genomic_DNA"/>
</dbReference>
<reference evidence="2 3" key="1">
    <citation type="journal article" date="2007" name="Appl. Environ. Microbiol.">
        <title>Genome sequence of the cellulolytic gliding bacterium Cytophaga hutchinsonii.</title>
        <authorList>
            <person name="Xie G."/>
            <person name="Bruce D.C."/>
            <person name="Challacombe J.F."/>
            <person name="Chertkov O."/>
            <person name="Detter J.C."/>
            <person name="Gilna P."/>
            <person name="Han C.S."/>
            <person name="Lucas S."/>
            <person name="Misra M."/>
            <person name="Myers G.L."/>
            <person name="Richardson P."/>
            <person name="Tapia R."/>
            <person name="Thayer N."/>
            <person name="Thompson L.S."/>
            <person name="Brettin T.S."/>
            <person name="Henrissat B."/>
            <person name="Wilson D.B."/>
            <person name="McBride M.J."/>
        </authorList>
    </citation>
    <scope>NUCLEOTIDE SEQUENCE [LARGE SCALE GENOMIC DNA]</scope>
    <source>
        <strain evidence="3">ATCC 33406 / DSM 1761 / CIP 103989 / NBRC 15051 / NCIMB 9469 / D465</strain>
    </source>
</reference>
<keyword evidence="1" id="KW-0812">Transmembrane</keyword>
<evidence type="ECO:0000313" key="3">
    <source>
        <dbReference type="Proteomes" id="UP000001822"/>
    </source>
</evidence>
<dbReference type="KEGG" id="chu:CHU_2722"/>